<keyword evidence="3" id="KW-1185">Reference proteome</keyword>
<keyword evidence="1" id="KW-1133">Transmembrane helix</keyword>
<keyword evidence="1" id="KW-0472">Membrane</keyword>
<dbReference type="RefSeq" id="WP_110307662.1">
    <property type="nucleotide sequence ID" value="NZ_QJHK01000015.1"/>
</dbReference>
<sequence length="84" mass="9539">MEKNEKMKTKLLLSKFTKQFSKEVNGLILKSFPSAATITVLLILYLAQMKKLYILLLICPEALASLIFLSSLSMKTVTMINRKN</sequence>
<evidence type="ECO:0000313" key="3">
    <source>
        <dbReference type="Proteomes" id="UP000247903"/>
    </source>
</evidence>
<comment type="caution">
    <text evidence="2">The sequence shown here is derived from an EMBL/GenBank/DDBJ whole genome shotgun (WGS) entry which is preliminary data.</text>
</comment>
<keyword evidence="1" id="KW-0812">Transmembrane</keyword>
<reference evidence="2 3" key="1">
    <citation type="submission" date="2018-05" db="EMBL/GenBank/DDBJ databases">
        <title>Flavobacterium sp. strain IMCC34759, incomplete genome.</title>
        <authorList>
            <person name="Joung Y."/>
            <person name="Cho J."/>
        </authorList>
    </citation>
    <scope>NUCLEOTIDE SEQUENCE [LARGE SCALE GENOMIC DNA]</scope>
    <source>
        <strain evidence="2 3">IMCC34759</strain>
    </source>
</reference>
<feature type="transmembrane region" description="Helical" evidence="1">
    <location>
        <begin position="27"/>
        <end position="47"/>
    </location>
</feature>
<evidence type="ECO:0000313" key="2">
    <source>
        <dbReference type="EMBL" id="PXY39797.1"/>
    </source>
</evidence>
<protein>
    <submittedName>
        <fullName evidence="2">Uncharacterized protein</fullName>
    </submittedName>
</protein>
<name>A0A2V4BM04_9FLAO</name>
<proteinExistence type="predicted"/>
<feature type="transmembrane region" description="Helical" evidence="1">
    <location>
        <begin position="53"/>
        <end position="74"/>
    </location>
</feature>
<organism evidence="2 3">
    <name type="scientific">Flavobacterium cheongpyeongense</name>
    <dbReference type="NCBI Taxonomy" id="2212651"/>
    <lineage>
        <taxon>Bacteria</taxon>
        <taxon>Pseudomonadati</taxon>
        <taxon>Bacteroidota</taxon>
        <taxon>Flavobacteriia</taxon>
        <taxon>Flavobacteriales</taxon>
        <taxon>Flavobacteriaceae</taxon>
        <taxon>Flavobacterium</taxon>
    </lineage>
</organism>
<evidence type="ECO:0000256" key="1">
    <source>
        <dbReference type="SAM" id="Phobius"/>
    </source>
</evidence>
<accession>A0A2V4BM04</accession>
<gene>
    <name evidence="2" type="ORF">DMB65_16140</name>
</gene>
<dbReference type="AlphaFoldDB" id="A0A2V4BM04"/>
<dbReference type="EMBL" id="QJHK01000015">
    <property type="protein sequence ID" value="PXY39797.1"/>
    <property type="molecule type" value="Genomic_DNA"/>
</dbReference>
<dbReference type="Proteomes" id="UP000247903">
    <property type="component" value="Unassembled WGS sequence"/>
</dbReference>